<organism evidence="15 16">
    <name type="scientific">Paenarthrobacter aurescens (strain TC1)</name>
    <dbReference type="NCBI Taxonomy" id="290340"/>
    <lineage>
        <taxon>Bacteria</taxon>
        <taxon>Bacillati</taxon>
        <taxon>Actinomycetota</taxon>
        <taxon>Actinomycetes</taxon>
        <taxon>Micrococcales</taxon>
        <taxon>Micrococcaceae</taxon>
        <taxon>Paenarthrobacter</taxon>
    </lineage>
</organism>
<feature type="binding site" evidence="11 12">
    <location>
        <position position="219"/>
    </location>
    <ligand>
        <name>Mg(2+)</name>
        <dbReference type="ChEBI" id="CHEBI:18420"/>
        <label>1</label>
    </ligand>
</feature>
<evidence type="ECO:0000256" key="10">
    <source>
        <dbReference type="ARBA" id="ARBA00049021"/>
    </source>
</evidence>
<accession>A1R7L9</accession>
<dbReference type="NCBIfam" id="NF009940">
    <property type="entry name" value="PRK13403.1"/>
    <property type="match status" value="1"/>
</dbReference>
<dbReference type="eggNOG" id="COG0059">
    <property type="taxonomic scope" value="Bacteria"/>
</dbReference>
<feature type="binding site" evidence="11 12">
    <location>
        <position position="251"/>
    </location>
    <ligand>
        <name>Mg(2+)</name>
        <dbReference type="ChEBI" id="CHEBI:18420"/>
        <label>2</label>
    </ligand>
</feature>
<dbReference type="Gene3D" id="3.40.50.720">
    <property type="entry name" value="NAD(P)-binding Rossmann-like Domain"/>
    <property type="match status" value="1"/>
</dbReference>
<comment type="cofactor">
    <cofactor evidence="11">
        <name>Mg(2+)</name>
        <dbReference type="ChEBI" id="CHEBI:18420"/>
    </cofactor>
    <text evidence="11">Binds 2 magnesium ions per subunit.</text>
</comment>
<feature type="binding site" evidence="11 12">
    <location>
        <position position="215"/>
    </location>
    <ligand>
        <name>Mg(2+)</name>
        <dbReference type="ChEBI" id="CHEBI:18420"/>
        <label>2</label>
    </ligand>
</feature>
<dbReference type="SUPFAM" id="SSF48179">
    <property type="entry name" value="6-phosphogluconate dehydrogenase C-terminal domain-like"/>
    <property type="match status" value="1"/>
</dbReference>
<dbReference type="PIRSF" id="PIRSF000116">
    <property type="entry name" value="IlvC_gammaproteo"/>
    <property type="match status" value="1"/>
</dbReference>
<dbReference type="SUPFAM" id="SSF51735">
    <property type="entry name" value="NAD(P)-binding Rossmann-fold domains"/>
    <property type="match status" value="1"/>
</dbReference>
<dbReference type="GO" id="GO:0000287">
    <property type="term" value="F:magnesium ion binding"/>
    <property type="evidence" value="ECO:0007669"/>
    <property type="project" value="UniProtKB-UniRule"/>
</dbReference>
<evidence type="ECO:0000256" key="2">
    <source>
        <dbReference type="ARBA" id="ARBA00004885"/>
    </source>
</evidence>
<dbReference type="InterPro" id="IPR036291">
    <property type="entry name" value="NAD(P)-bd_dom_sf"/>
</dbReference>
<dbReference type="UniPathway" id="UPA00049">
    <property type="reaction ID" value="UER00060"/>
</dbReference>
<keyword evidence="5 11" id="KW-0479">Metal-binding</keyword>
<comment type="caution">
    <text evidence="11">Lacks conserved residue(s) required for the propagation of feature annotation.</text>
</comment>
<dbReference type="GO" id="GO:0004455">
    <property type="term" value="F:ketol-acid reductoisomerase activity"/>
    <property type="evidence" value="ECO:0007669"/>
    <property type="project" value="UniProtKB-UniRule"/>
</dbReference>
<keyword evidence="9 11" id="KW-0100">Branched-chain amino acid biosynthesis</keyword>
<reference evidence="15 16" key="1">
    <citation type="journal article" date="2006" name="PLoS Genet.">
        <title>Secrets of soil survival revealed by the genome sequence of Arthrobacter aurescens TC1.</title>
        <authorList>
            <person name="Mongodin E.F."/>
            <person name="Shapir N."/>
            <person name="Daugherty S.C."/>
            <person name="DeBoy R.T."/>
            <person name="Emerson J.B."/>
            <person name="Shvartzbeyn A."/>
            <person name="Radune D."/>
            <person name="Vamathevan J."/>
            <person name="Riggs F."/>
            <person name="Grinberg V."/>
            <person name="Khouri H."/>
            <person name="Wackett L.P."/>
            <person name="Nelson K.E."/>
            <person name="Sadowsky M.J."/>
        </authorList>
    </citation>
    <scope>NUCLEOTIDE SEQUENCE [LARGE SCALE GENOMIC DNA]</scope>
    <source>
        <strain evidence="15 16">TC1</strain>
    </source>
</reference>
<evidence type="ECO:0000256" key="1">
    <source>
        <dbReference type="ARBA" id="ARBA00004864"/>
    </source>
</evidence>
<dbReference type="NCBIfam" id="TIGR00465">
    <property type="entry name" value="ilvC"/>
    <property type="match status" value="1"/>
</dbReference>
<feature type="domain" description="KARI N-terminal Rossmann" evidence="13">
    <location>
        <begin position="26"/>
        <end position="206"/>
    </location>
</feature>
<keyword evidence="6 11" id="KW-0460">Magnesium</keyword>
<proteinExistence type="inferred from homology"/>
<dbReference type="STRING" id="290340.AAur_2507"/>
<comment type="function">
    <text evidence="11">Involved in the biosynthesis of branched-chain amino acids (BCAA). Catalyzes an alkyl-migration followed by a ketol-acid reduction of (S)-2-acetolactate (S2AL) to yield (R)-2,3-dihydroxy-isovalerate. In the isomerase reaction, S2AL is rearranged via a Mg-dependent methyl migration to produce 3-hydroxy-3-methyl-2-ketobutyrate (HMKB). In the reductase reaction, this 2-ketoacid undergoes a metal-dependent reduction by NADPH to yield (R)-2,3-dihydroxy-isovalerate.</text>
</comment>
<feature type="binding site" evidence="11">
    <location>
        <position position="75"/>
    </location>
    <ligand>
        <name>NADP(+)</name>
        <dbReference type="ChEBI" id="CHEBI:58349"/>
    </ligand>
</feature>
<dbReference type="Pfam" id="PF01450">
    <property type="entry name" value="KARI_C"/>
    <property type="match status" value="1"/>
</dbReference>
<feature type="binding site" evidence="11">
    <location>
        <begin position="49"/>
        <end position="52"/>
    </location>
    <ligand>
        <name>NADP(+)</name>
        <dbReference type="ChEBI" id="CHEBI:58349"/>
    </ligand>
</feature>
<keyword evidence="7 11" id="KW-0521">NADP</keyword>
<protein>
    <recommendedName>
        <fullName evidence="11">Ketol-acid reductoisomerase (NADP(+))</fullName>
        <shortName evidence="11">KARI</shortName>
        <ecNumber evidence="11">1.1.1.86</ecNumber>
    </recommendedName>
    <alternativeName>
        <fullName evidence="11">Acetohydroxy-acid isomeroreductase</fullName>
        <shortName evidence="11">AHIR</shortName>
    </alternativeName>
    <alternativeName>
        <fullName evidence="11">Alpha-keto-beta-hydroxylacyl reductoisomerase</fullName>
    </alternativeName>
</protein>
<dbReference type="InterPro" id="IPR000506">
    <property type="entry name" value="KARI_C"/>
</dbReference>
<evidence type="ECO:0000256" key="12">
    <source>
        <dbReference type="PROSITE-ProRule" id="PRU01198"/>
    </source>
</evidence>
<comment type="pathway">
    <text evidence="2 11">Amino-acid biosynthesis; L-isoleucine biosynthesis; L-isoleucine from 2-oxobutanoate: step 2/4.</text>
</comment>
<dbReference type="GO" id="GO:0050661">
    <property type="term" value="F:NADP binding"/>
    <property type="evidence" value="ECO:0007669"/>
    <property type="project" value="InterPro"/>
</dbReference>
<evidence type="ECO:0000313" key="16">
    <source>
        <dbReference type="Proteomes" id="UP000000637"/>
    </source>
</evidence>
<dbReference type="HOGENOM" id="CLU_033821_0_1_11"/>
<evidence type="ECO:0000256" key="3">
    <source>
        <dbReference type="ARBA" id="ARBA00010318"/>
    </source>
</evidence>
<dbReference type="Proteomes" id="UP000000637">
    <property type="component" value="Chromosome"/>
</dbReference>
<keyword evidence="16" id="KW-1185">Reference proteome</keyword>
<evidence type="ECO:0000256" key="5">
    <source>
        <dbReference type="ARBA" id="ARBA00022723"/>
    </source>
</evidence>
<comment type="similarity">
    <text evidence="3 11 12">Belongs to the ketol-acid reductoisomerase family.</text>
</comment>
<dbReference type="InterPro" id="IPR008927">
    <property type="entry name" value="6-PGluconate_DH-like_C_sf"/>
</dbReference>
<dbReference type="GO" id="GO:0005829">
    <property type="term" value="C:cytosol"/>
    <property type="evidence" value="ECO:0007669"/>
    <property type="project" value="TreeGrafter"/>
</dbReference>
<evidence type="ECO:0000256" key="4">
    <source>
        <dbReference type="ARBA" id="ARBA00022605"/>
    </source>
</evidence>
<dbReference type="PROSITE" id="PS51850">
    <property type="entry name" value="KARI_N"/>
    <property type="match status" value="1"/>
</dbReference>
<dbReference type="NCBIfam" id="NF004017">
    <property type="entry name" value="PRK05479.1"/>
    <property type="match status" value="1"/>
</dbReference>
<comment type="pathway">
    <text evidence="1 11">Amino-acid biosynthesis; L-valine biosynthesis; L-valine from pyruvate: step 2/4.</text>
</comment>
<feature type="domain" description="KARI C-terminal knotted" evidence="14">
    <location>
        <begin position="207"/>
        <end position="352"/>
    </location>
</feature>
<dbReference type="EC" id="1.1.1.86" evidence="11"/>
<name>A1R7L9_PAEAT</name>
<dbReference type="Pfam" id="PF07991">
    <property type="entry name" value="KARI_N"/>
    <property type="match status" value="1"/>
</dbReference>
<feature type="binding site" evidence="11">
    <location>
        <position position="77"/>
    </location>
    <ligand>
        <name>NADP(+)</name>
        <dbReference type="ChEBI" id="CHEBI:58349"/>
    </ligand>
</feature>
<dbReference type="PANTHER" id="PTHR21371:SF1">
    <property type="entry name" value="KETOL-ACID REDUCTOISOMERASE, MITOCHONDRIAL"/>
    <property type="match status" value="1"/>
</dbReference>
<dbReference type="UniPathway" id="UPA00047">
    <property type="reaction ID" value="UER00056"/>
</dbReference>
<dbReference type="InterPro" id="IPR013116">
    <property type="entry name" value="KARI_N"/>
</dbReference>
<evidence type="ECO:0000313" key="15">
    <source>
        <dbReference type="EMBL" id="ABM08654.1"/>
    </source>
</evidence>
<keyword evidence="4 11" id="KW-0028">Amino-acid biosynthesis</keyword>
<keyword evidence="8 11" id="KW-0560">Oxidoreductase</keyword>
<evidence type="ECO:0000259" key="13">
    <source>
        <dbReference type="PROSITE" id="PS51850"/>
    </source>
</evidence>
<feature type="binding site" evidence="11">
    <location>
        <position position="72"/>
    </location>
    <ligand>
        <name>NADP(+)</name>
        <dbReference type="ChEBI" id="CHEBI:58349"/>
    </ligand>
</feature>
<feature type="binding site" evidence="11">
    <location>
        <position position="158"/>
    </location>
    <ligand>
        <name>NADP(+)</name>
        <dbReference type="ChEBI" id="CHEBI:58349"/>
    </ligand>
</feature>
<dbReference type="AlphaFoldDB" id="A1R7L9"/>
<evidence type="ECO:0000256" key="8">
    <source>
        <dbReference type="ARBA" id="ARBA00023002"/>
    </source>
</evidence>
<comment type="catalytic activity">
    <reaction evidence="11">
        <text>(2R,3R)-2,3-dihydroxy-3-methylpentanoate + NADP(+) = (S)-2-ethyl-2-hydroxy-3-oxobutanoate + NADPH + H(+)</text>
        <dbReference type="Rhea" id="RHEA:13493"/>
        <dbReference type="ChEBI" id="CHEBI:15378"/>
        <dbReference type="ChEBI" id="CHEBI:49256"/>
        <dbReference type="ChEBI" id="CHEBI:49258"/>
        <dbReference type="ChEBI" id="CHEBI:57783"/>
        <dbReference type="ChEBI" id="CHEBI:58349"/>
        <dbReference type="EC" id="1.1.1.86"/>
    </reaction>
</comment>
<evidence type="ECO:0000256" key="9">
    <source>
        <dbReference type="ARBA" id="ARBA00023304"/>
    </source>
</evidence>
<dbReference type="Gene3D" id="6.10.240.10">
    <property type="match status" value="1"/>
</dbReference>
<dbReference type="GO" id="GO:0009097">
    <property type="term" value="P:isoleucine biosynthetic process"/>
    <property type="evidence" value="ECO:0007669"/>
    <property type="project" value="UniProtKB-UniRule"/>
</dbReference>
<feature type="binding site" evidence="11 12">
    <location>
        <position position="255"/>
    </location>
    <ligand>
        <name>Mg(2+)</name>
        <dbReference type="ChEBI" id="CHEBI:18420"/>
        <label>2</label>
    </ligand>
</feature>
<evidence type="ECO:0000256" key="11">
    <source>
        <dbReference type="HAMAP-Rule" id="MF_00435"/>
    </source>
</evidence>
<dbReference type="InterPro" id="IPR014359">
    <property type="entry name" value="KARI_prok"/>
</dbReference>
<dbReference type="GO" id="GO:0009099">
    <property type="term" value="P:L-valine biosynthetic process"/>
    <property type="evidence" value="ECO:0007669"/>
    <property type="project" value="UniProtKB-UniRule"/>
</dbReference>
<dbReference type="EMBL" id="CP000474">
    <property type="protein sequence ID" value="ABM08654.1"/>
    <property type="molecule type" value="Genomic_DNA"/>
</dbReference>
<dbReference type="FunFam" id="3.40.50.720:FF:000023">
    <property type="entry name" value="Ketol-acid reductoisomerase (NADP(+))"/>
    <property type="match status" value="1"/>
</dbReference>
<feature type="binding site" evidence="11 12">
    <location>
        <position position="215"/>
    </location>
    <ligand>
        <name>Mg(2+)</name>
        <dbReference type="ChEBI" id="CHEBI:18420"/>
        <label>1</label>
    </ligand>
</feature>
<comment type="catalytic activity">
    <reaction evidence="10 11">
        <text>(2R)-2,3-dihydroxy-3-methylbutanoate + NADP(+) = (2S)-2-acetolactate + NADPH + H(+)</text>
        <dbReference type="Rhea" id="RHEA:22068"/>
        <dbReference type="ChEBI" id="CHEBI:15378"/>
        <dbReference type="ChEBI" id="CHEBI:49072"/>
        <dbReference type="ChEBI" id="CHEBI:57783"/>
        <dbReference type="ChEBI" id="CHEBI:58349"/>
        <dbReference type="ChEBI" id="CHEBI:58476"/>
        <dbReference type="EC" id="1.1.1.86"/>
    </reaction>
</comment>
<feature type="active site" evidence="11">
    <location>
        <position position="132"/>
    </location>
</feature>
<evidence type="ECO:0000259" key="14">
    <source>
        <dbReference type="PROSITE" id="PS51851"/>
    </source>
</evidence>
<dbReference type="GO" id="GO:0016853">
    <property type="term" value="F:isomerase activity"/>
    <property type="evidence" value="ECO:0007669"/>
    <property type="project" value="UniProtKB-KW"/>
</dbReference>
<dbReference type="InterPro" id="IPR013023">
    <property type="entry name" value="KARI"/>
</dbReference>
<dbReference type="KEGG" id="aau:AAur_2507"/>
<dbReference type="HAMAP" id="MF_00435">
    <property type="entry name" value="IlvC"/>
    <property type="match status" value="1"/>
</dbReference>
<gene>
    <name evidence="11 15" type="primary">ilvC</name>
    <name evidence="15" type="ordered locus">AAur_2507</name>
</gene>
<evidence type="ECO:0000256" key="7">
    <source>
        <dbReference type="ARBA" id="ARBA00022857"/>
    </source>
</evidence>
<dbReference type="PANTHER" id="PTHR21371">
    <property type="entry name" value="KETOL-ACID REDUCTOISOMERASE, MITOCHONDRIAL"/>
    <property type="match status" value="1"/>
</dbReference>
<sequence>MSLAPSTAAPLSISTKNHSRGVTQVTEMFYDDDADLSIIQGRKVAIVGYGSQGHAHALNLRDSGVEVVIALKDGSKSTSKAEDAGFTVKNVADAAEWADVIMILAPDQHQRSIYNDSIKDKLTEGKALAFAHGFNIRFGYIEAPAGVDVILIAPKAPGHTVRREFEAGRGIPDIIAVEQDASGSAWDLAKSYAKAIGGTRAGVIKTTFTEETETDLFGEQAVLCGGVSQLVQYGFETLTEAGYQPQIAYFEVLHELKLIVDLMWEGGIAKQRWSVSDTAEYGDYVSGPRVITPEVKENMKAVLADIQNGAFAKRFIDDQDNGGTEFKELRAKAEQHPIEEVGRELRSLFSWQQQDADYVEGSAAR</sequence>
<evidence type="ECO:0000256" key="6">
    <source>
        <dbReference type="ARBA" id="ARBA00022842"/>
    </source>
</evidence>
<feature type="binding site" evidence="11 12">
    <location>
        <position position="276"/>
    </location>
    <ligand>
        <name>substrate</name>
    </ligand>
</feature>
<dbReference type="PROSITE" id="PS51851">
    <property type="entry name" value="KARI_C"/>
    <property type="match status" value="1"/>
</dbReference>